<dbReference type="Pfam" id="PF00067">
    <property type="entry name" value="p450"/>
    <property type="match status" value="1"/>
</dbReference>
<gene>
    <name evidence="3" type="ORF">GCM10009836_44160</name>
</gene>
<keyword evidence="2" id="KW-0479">Metal-binding</keyword>
<evidence type="ECO:0000313" key="4">
    <source>
        <dbReference type="Proteomes" id="UP001500449"/>
    </source>
</evidence>
<dbReference type="InterPro" id="IPR036396">
    <property type="entry name" value="Cyt_P450_sf"/>
</dbReference>
<dbReference type="InterPro" id="IPR017972">
    <property type="entry name" value="Cyt_P450_CS"/>
</dbReference>
<organism evidence="3 4">
    <name type="scientific">Pseudonocardia ailaonensis</name>
    <dbReference type="NCBI Taxonomy" id="367279"/>
    <lineage>
        <taxon>Bacteria</taxon>
        <taxon>Bacillati</taxon>
        <taxon>Actinomycetota</taxon>
        <taxon>Actinomycetes</taxon>
        <taxon>Pseudonocardiales</taxon>
        <taxon>Pseudonocardiaceae</taxon>
        <taxon>Pseudonocardia</taxon>
    </lineage>
</organism>
<proteinExistence type="inferred from homology"/>
<accession>A0ABN2N9H8</accession>
<dbReference type="SUPFAM" id="SSF48264">
    <property type="entry name" value="Cytochrome P450"/>
    <property type="match status" value="1"/>
</dbReference>
<protein>
    <submittedName>
        <fullName evidence="3">Cytochrome P450</fullName>
    </submittedName>
</protein>
<keyword evidence="2" id="KW-0349">Heme</keyword>
<dbReference type="RefSeq" id="WP_344420174.1">
    <property type="nucleotide sequence ID" value="NZ_BAAAQK010000017.1"/>
</dbReference>
<dbReference type="CDD" id="cd11035">
    <property type="entry name" value="P450cam-like"/>
    <property type="match status" value="1"/>
</dbReference>
<evidence type="ECO:0000256" key="1">
    <source>
        <dbReference type="ARBA" id="ARBA00010617"/>
    </source>
</evidence>
<evidence type="ECO:0000313" key="3">
    <source>
        <dbReference type="EMBL" id="GAA1859110.1"/>
    </source>
</evidence>
<keyword evidence="2" id="KW-0560">Oxidoreductase</keyword>
<dbReference type="PANTHER" id="PTHR46696">
    <property type="entry name" value="P450, PUTATIVE (EUROFUNG)-RELATED"/>
    <property type="match status" value="1"/>
</dbReference>
<dbReference type="PROSITE" id="PS00086">
    <property type="entry name" value="CYTOCHROME_P450"/>
    <property type="match status" value="1"/>
</dbReference>
<dbReference type="PRINTS" id="PR00359">
    <property type="entry name" value="BP450"/>
</dbReference>
<keyword evidence="2" id="KW-0408">Iron</keyword>
<keyword evidence="2" id="KW-0503">Monooxygenase</keyword>
<dbReference type="EMBL" id="BAAAQK010000017">
    <property type="protein sequence ID" value="GAA1859110.1"/>
    <property type="molecule type" value="Genomic_DNA"/>
</dbReference>
<dbReference type="InterPro" id="IPR001128">
    <property type="entry name" value="Cyt_P450"/>
</dbReference>
<comment type="caution">
    <text evidence="3">The sequence shown here is derived from an EMBL/GenBank/DDBJ whole genome shotgun (WGS) entry which is preliminary data.</text>
</comment>
<name>A0ABN2N9H8_9PSEU</name>
<dbReference type="PRINTS" id="PR00385">
    <property type="entry name" value="P450"/>
</dbReference>
<reference evidence="3 4" key="1">
    <citation type="journal article" date="2019" name="Int. J. Syst. Evol. Microbiol.">
        <title>The Global Catalogue of Microorganisms (GCM) 10K type strain sequencing project: providing services to taxonomists for standard genome sequencing and annotation.</title>
        <authorList>
            <consortium name="The Broad Institute Genomics Platform"/>
            <consortium name="The Broad Institute Genome Sequencing Center for Infectious Disease"/>
            <person name="Wu L."/>
            <person name="Ma J."/>
        </authorList>
    </citation>
    <scope>NUCLEOTIDE SEQUENCE [LARGE SCALE GENOMIC DNA]</scope>
    <source>
        <strain evidence="3 4">JCM 16009</strain>
    </source>
</reference>
<evidence type="ECO:0000256" key="2">
    <source>
        <dbReference type="RuleBase" id="RU000461"/>
    </source>
</evidence>
<dbReference type="Proteomes" id="UP001500449">
    <property type="component" value="Unassembled WGS sequence"/>
</dbReference>
<dbReference type="InterPro" id="IPR002397">
    <property type="entry name" value="Cyt_P450_B"/>
</dbReference>
<dbReference type="PANTHER" id="PTHR46696:SF6">
    <property type="entry name" value="P450, PUTATIVE (EUROFUNG)-RELATED"/>
    <property type="match status" value="1"/>
</dbReference>
<keyword evidence="4" id="KW-1185">Reference proteome</keyword>
<dbReference type="Gene3D" id="1.10.630.10">
    <property type="entry name" value="Cytochrome P450"/>
    <property type="match status" value="1"/>
</dbReference>
<comment type="similarity">
    <text evidence="1 2">Belongs to the cytochrome P450 family.</text>
</comment>
<sequence length="401" mass="45899">MTTQSETNDETSQGKCPVLHYTDQLQASDALEHYSRFDEMRERAPFYSGDIADFVAITRADHQKEAFLNTSLFSSSSIIHVNPEPDFRWVPVNVDPPQHGQWRKLLGPLFSPSSVRDRQANIQKWCTTYLDQLGEEGCEFIEEFAFRYPTSVFMDLVGFPASDTAQFLAWEDATVRAPNWADQAEVSRVVGEILAYFQEYIAHRRAHPGDDIISQATQWEIDGKAVTDEEIQSLCLLLFMAGLDTVAMQTSFSFLHLATHPEDQQKLRENPDLAPSTIEEMMRLYSLVATSRKVTEDVDFHGVQLHKDQMVWLPLWMSNRDPRLLENPNEAKIDRKNNPNWGFGVGIHRCLGAHLAREEMRIALVDWHKRFPKYSLDPAFPAPKQRLASNMSLDAIHLKFG</sequence>